<comment type="function">
    <text evidence="4">NDH-1 shuttles electrons from NADH, via FMN and iron-sulfur (Fe-S) centers, to quinones in the respiratory chain.</text>
</comment>
<comment type="caution">
    <text evidence="6">The sequence shown here is derived from an EMBL/GenBank/DDBJ whole genome shotgun (WGS) entry which is preliminary data.</text>
</comment>
<evidence type="ECO:0000256" key="2">
    <source>
        <dbReference type="ARBA" id="ARBA00022448"/>
    </source>
</evidence>
<dbReference type="Gene3D" id="3.30.460.80">
    <property type="entry name" value="NADH:ubiquinone oxidoreductase, 30kDa subunit"/>
    <property type="match status" value="1"/>
</dbReference>
<dbReference type="PANTHER" id="PTHR10884:SF14">
    <property type="entry name" value="NADH DEHYDROGENASE [UBIQUINONE] IRON-SULFUR PROTEIN 3, MITOCHONDRIAL"/>
    <property type="match status" value="1"/>
</dbReference>
<dbReference type="PATRIC" id="fig|35818.11.peg.546"/>
<keyword evidence="3" id="KW-1278">Translocase</keyword>
<evidence type="ECO:0000313" key="7">
    <source>
        <dbReference type="Proteomes" id="UP000037997"/>
    </source>
</evidence>
<dbReference type="GO" id="GO:0048038">
    <property type="term" value="F:quinone binding"/>
    <property type="evidence" value="ECO:0007669"/>
    <property type="project" value="UniProtKB-KW"/>
</dbReference>
<comment type="similarity">
    <text evidence="1 3">Belongs to the complex I 30 kDa subunit family.</text>
</comment>
<evidence type="ECO:0000256" key="4">
    <source>
        <dbReference type="RuleBase" id="RU003582"/>
    </source>
</evidence>
<dbReference type="RefSeq" id="WP_005020824.1">
    <property type="nucleotide sequence ID" value="NZ_CABKNZ010000044.1"/>
</dbReference>
<dbReference type="PROSITE" id="PS00542">
    <property type="entry name" value="COMPLEX1_30K"/>
    <property type="match status" value="1"/>
</dbReference>
<dbReference type="AlphaFoldDB" id="A0A0N1MQT7"/>
<dbReference type="EC" id="7.1.1.-" evidence="4"/>
<feature type="domain" description="NADH:ubiquinone oxidoreductase 30kDa subunit" evidence="5">
    <location>
        <begin position="61"/>
        <end position="179"/>
    </location>
</feature>
<dbReference type="STRING" id="35818.HPU229336_07810"/>
<proteinExistence type="inferred from homology"/>
<dbReference type="InterPro" id="IPR037232">
    <property type="entry name" value="NADH_quin_OxRdtase_su_C/D-like"/>
</dbReference>
<dbReference type="Proteomes" id="UP000037997">
    <property type="component" value="Unassembled WGS sequence"/>
</dbReference>
<dbReference type="Pfam" id="PF00329">
    <property type="entry name" value="Complex1_30kDa"/>
    <property type="match status" value="1"/>
</dbReference>
<dbReference type="EMBL" id="JNOC01000016">
    <property type="protein sequence ID" value="KPH56335.1"/>
    <property type="molecule type" value="Genomic_DNA"/>
</dbReference>
<dbReference type="InterPro" id="IPR020396">
    <property type="entry name" value="NADH_UbQ_OxRdtase_CS"/>
</dbReference>
<protein>
    <recommendedName>
        <fullName evidence="4">NADH-quinone oxidoreductase</fullName>
        <ecNumber evidence="4">7.1.1.-</ecNumber>
    </recommendedName>
</protein>
<dbReference type="SUPFAM" id="SSF143243">
    <property type="entry name" value="Nqo5-like"/>
    <property type="match status" value="1"/>
</dbReference>
<gene>
    <name evidence="6" type="ORF">HPU229334_02780</name>
</gene>
<dbReference type="NCBIfam" id="TIGR01961">
    <property type="entry name" value="NuoC_fam"/>
    <property type="match status" value="1"/>
</dbReference>
<dbReference type="InterPro" id="IPR001268">
    <property type="entry name" value="NADH_UbQ_OxRdtase_30kDa_su"/>
</dbReference>
<sequence length="266" mass="31573">MREYKPKTNTQKQVYYKDRFYVPPKIPKEIVVDDILLGDLEQLSQKCFVVESYMQCGTLIIWVKKEDIYSCLEELKGLSYDVLTEMSAMDYLEKKGGFEIFYQLLSMDKKRRIRVKTFLKKEEQIQSVSMLFSSANWSEREMYDMFGILPQNHPYPKRILMPDDWVGHPLLKSYPLQGDEAAQWYEVDTIFGEEYREVIGKEQRDSARVDRYDTTRFSRLGYEVGYGEMIEEGQEKEKPIVYQEENGVLFVSKMKPENAKQLDKRK</sequence>
<keyword evidence="4" id="KW-0874">Quinone</keyword>
<accession>A0A0N1MQT7</accession>
<dbReference type="GO" id="GO:0008137">
    <property type="term" value="F:NADH dehydrogenase (ubiquinone) activity"/>
    <property type="evidence" value="ECO:0007669"/>
    <property type="project" value="InterPro"/>
</dbReference>
<reference evidence="6 7" key="1">
    <citation type="submission" date="2014-06" db="EMBL/GenBank/DDBJ databases">
        <title>Helicobacter pullorum isolates in fresh chicken meat - phenotypic and genotypic features.</title>
        <authorList>
            <person name="Borges V."/>
            <person name="Santos A."/>
            <person name="Correia C.B."/>
            <person name="Saraiva M."/>
            <person name="Menard A."/>
            <person name="Vieira L."/>
            <person name="Sampaio D.A."/>
            <person name="Gomes J.P."/>
            <person name="Oleastro M."/>
        </authorList>
    </citation>
    <scope>NUCLEOTIDE SEQUENCE [LARGE SCALE GENOMIC DNA]</scope>
    <source>
        <strain evidence="6 7">229334/12</strain>
    </source>
</reference>
<keyword evidence="3" id="KW-0520">NAD</keyword>
<dbReference type="NCBIfam" id="NF006304">
    <property type="entry name" value="PRK08491.1"/>
    <property type="match status" value="1"/>
</dbReference>
<evidence type="ECO:0000256" key="1">
    <source>
        <dbReference type="ARBA" id="ARBA00007569"/>
    </source>
</evidence>
<dbReference type="PANTHER" id="PTHR10884">
    <property type="entry name" value="NADH DEHYDROGENASE UBIQUINONE IRON-SULFUR PROTEIN 3"/>
    <property type="match status" value="1"/>
</dbReference>
<name>A0A0N1MQT7_9HELI</name>
<evidence type="ECO:0000313" key="6">
    <source>
        <dbReference type="EMBL" id="KPH56335.1"/>
    </source>
</evidence>
<organism evidence="6 7">
    <name type="scientific">Helicobacter pullorum</name>
    <dbReference type="NCBI Taxonomy" id="35818"/>
    <lineage>
        <taxon>Bacteria</taxon>
        <taxon>Pseudomonadati</taxon>
        <taxon>Campylobacterota</taxon>
        <taxon>Epsilonproteobacteria</taxon>
        <taxon>Campylobacterales</taxon>
        <taxon>Helicobacteraceae</taxon>
        <taxon>Helicobacter</taxon>
    </lineage>
</organism>
<keyword evidence="2 3" id="KW-0813">Transport</keyword>
<dbReference type="InterPro" id="IPR010218">
    <property type="entry name" value="NADH_DH_suC"/>
</dbReference>
<evidence type="ECO:0000259" key="5">
    <source>
        <dbReference type="Pfam" id="PF00329"/>
    </source>
</evidence>
<dbReference type="GO" id="GO:0016651">
    <property type="term" value="F:oxidoreductase activity, acting on NAD(P)H"/>
    <property type="evidence" value="ECO:0007669"/>
    <property type="project" value="InterPro"/>
</dbReference>
<evidence type="ECO:0000256" key="3">
    <source>
        <dbReference type="RuleBase" id="RU003456"/>
    </source>
</evidence>
<comment type="catalytic activity">
    <reaction evidence="4">
        <text>a quinone + NADH + 5 H(+)(in) = a quinol + NAD(+) + 4 H(+)(out)</text>
        <dbReference type="Rhea" id="RHEA:57888"/>
        <dbReference type="ChEBI" id="CHEBI:15378"/>
        <dbReference type="ChEBI" id="CHEBI:24646"/>
        <dbReference type="ChEBI" id="CHEBI:57540"/>
        <dbReference type="ChEBI" id="CHEBI:57945"/>
        <dbReference type="ChEBI" id="CHEBI:132124"/>
    </reaction>
</comment>